<dbReference type="CDD" id="cd00075">
    <property type="entry name" value="HATPase"/>
    <property type="match status" value="1"/>
</dbReference>
<keyword evidence="10" id="KW-1185">Reference proteome</keyword>
<protein>
    <recommendedName>
        <fullName evidence="2">histidine kinase</fullName>
        <ecNumber evidence="2">2.7.13.3</ecNumber>
    </recommendedName>
</protein>
<dbReference type="Gene3D" id="1.10.287.130">
    <property type="match status" value="1"/>
</dbReference>
<dbReference type="InterPro" id="IPR005467">
    <property type="entry name" value="His_kinase_dom"/>
</dbReference>
<keyword evidence="5 9" id="KW-0418">Kinase</keyword>
<feature type="transmembrane region" description="Helical" evidence="7">
    <location>
        <begin position="12"/>
        <end position="37"/>
    </location>
</feature>
<dbReference type="EC" id="2.7.13.3" evidence="2"/>
<dbReference type="FunFam" id="3.30.565.10:FF:000006">
    <property type="entry name" value="Sensor histidine kinase WalK"/>
    <property type="match status" value="1"/>
</dbReference>
<dbReference type="PRINTS" id="PR00344">
    <property type="entry name" value="BCTRLSENSOR"/>
</dbReference>
<evidence type="ECO:0000256" key="7">
    <source>
        <dbReference type="SAM" id="Phobius"/>
    </source>
</evidence>
<dbReference type="SUPFAM" id="SSF55874">
    <property type="entry name" value="ATPase domain of HSP90 chaperone/DNA topoisomerase II/histidine kinase"/>
    <property type="match status" value="1"/>
</dbReference>
<name>A0A6J4G8W6_9FLAO</name>
<evidence type="ECO:0000256" key="6">
    <source>
        <dbReference type="ARBA" id="ARBA00023012"/>
    </source>
</evidence>
<feature type="transmembrane region" description="Helical" evidence="7">
    <location>
        <begin position="128"/>
        <end position="149"/>
    </location>
</feature>
<reference evidence="9 10" key="1">
    <citation type="submission" date="2020-02" db="EMBL/GenBank/DDBJ databases">
        <authorList>
            <person name="Criscuolo A."/>
        </authorList>
    </citation>
    <scope>NUCLEOTIDE SEQUENCE [LARGE SCALE GENOMIC DNA]</scope>
    <source>
        <strain evidence="9">CIP105534</strain>
    </source>
</reference>
<organism evidence="9 10">
    <name type="scientific">Flavobacterium bizetiae</name>
    <dbReference type="NCBI Taxonomy" id="2704140"/>
    <lineage>
        <taxon>Bacteria</taxon>
        <taxon>Pseudomonadati</taxon>
        <taxon>Bacteroidota</taxon>
        <taxon>Flavobacteriia</taxon>
        <taxon>Flavobacteriales</taxon>
        <taxon>Flavobacteriaceae</taxon>
        <taxon>Flavobacterium</taxon>
    </lineage>
</organism>
<evidence type="ECO:0000256" key="4">
    <source>
        <dbReference type="ARBA" id="ARBA00022679"/>
    </source>
</evidence>
<accession>A0A6J4G8W6</accession>
<sequence>MFQFLPLDPKTIFILYFWGNLFICILIFSYSFSYATVENRKKLRTFGNGKILLTIGWVLIFLRNIIPDFISINAANSIILCGTCCETIAIMSLLKTKCNRRYHLQKGLTIAGILVFNLATLFENTINTRIFIMSMAIFFIYLPPTIGYFREKGTNFFRIFYLLCYVLFEILIFLRAIYSHIDPQQYFFRPSIFDSLYSISLFLLTLIGTVGFLLLVKEKQDSKIKKLLNDKNLFFSLIAHDLKGPLGSSVTLSEILAQKIDTYSHEEIKEITGMLHESNKNIYKLLENLLDWSRVQTGMIEYNPQKVVLNQLIEENIALHKNSALNKNIDLSFESTEIIEAELDKYMIDTVLRNLLTNAIKFTDQQGEIKITMQVINQKVEVSITDNGIGIPDKIKEKLFKITGKVIQKGTENETGNGLGLLLCSEFIKKHQGEIWAESEFRKGSTFKFILPLKG</sequence>
<keyword evidence="3" id="KW-0597">Phosphoprotein</keyword>
<evidence type="ECO:0000259" key="8">
    <source>
        <dbReference type="PROSITE" id="PS50109"/>
    </source>
</evidence>
<evidence type="ECO:0000313" key="9">
    <source>
        <dbReference type="EMBL" id="CAA9195611.1"/>
    </source>
</evidence>
<dbReference type="AlphaFoldDB" id="A0A6J4G8W6"/>
<dbReference type="EMBL" id="CADCSU010000043">
    <property type="protein sequence ID" value="CAA9195611.1"/>
    <property type="molecule type" value="Genomic_DNA"/>
</dbReference>
<feature type="domain" description="Histidine kinase" evidence="8">
    <location>
        <begin position="237"/>
        <end position="455"/>
    </location>
</feature>
<feature type="transmembrane region" description="Helical" evidence="7">
    <location>
        <begin position="72"/>
        <end position="94"/>
    </location>
</feature>
<dbReference type="GO" id="GO:0000155">
    <property type="term" value="F:phosphorelay sensor kinase activity"/>
    <property type="evidence" value="ECO:0007669"/>
    <property type="project" value="InterPro"/>
</dbReference>
<dbReference type="PANTHER" id="PTHR43711:SF26">
    <property type="entry name" value="SENSOR HISTIDINE KINASE RCSC"/>
    <property type="match status" value="1"/>
</dbReference>
<dbReference type="SUPFAM" id="SSF47384">
    <property type="entry name" value="Homodimeric domain of signal transducing histidine kinase"/>
    <property type="match status" value="1"/>
</dbReference>
<comment type="catalytic activity">
    <reaction evidence="1">
        <text>ATP + protein L-histidine = ADP + protein N-phospho-L-histidine.</text>
        <dbReference type="EC" id="2.7.13.3"/>
    </reaction>
</comment>
<feature type="transmembrane region" description="Helical" evidence="7">
    <location>
        <begin position="106"/>
        <end position="122"/>
    </location>
</feature>
<dbReference type="InterPro" id="IPR003594">
    <property type="entry name" value="HATPase_dom"/>
</dbReference>
<keyword evidence="4 9" id="KW-0808">Transferase</keyword>
<evidence type="ECO:0000313" key="10">
    <source>
        <dbReference type="Proteomes" id="UP000479938"/>
    </source>
</evidence>
<dbReference type="InterPro" id="IPR050736">
    <property type="entry name" value="Sensor_HK_Regulatory"/>
</dbReference>
<keyword evidence="7" id="KW-0812">Transmembrane</keyword>
<gene>
    <name evidence="9" type="primary">sasA_6</name>
    <name evidence="9" type="ORF">FLA105534_00731</name>
</gene>
<evidence type="ECO:0000256" key="1">
    <source>
        <dbReference type="ARBA" id="ARBA00000085"/>
    </source>
</evidence>
<feature type="transmembrane region" description="Helical" evidence="7">
    <location>
        <begin position="197"/>
        <end position="216"/>
    </location>
</feature>
<keyword evidence="7" id="KW-1133">Transmembrane helix</keyword>
<evidence type="ECO:0000256" key="5">
    <source>
        <dbReference type="ARBA" id="ARBA00022777"/>
    </source>
</evidence>
<feature type="transmembrane region" description="Helical" evidence="7">
    <location>
        <begin position="156"/>
        <end position="177"/>
    </location>
</feature>
<proteinExistence type="predicted"/>
<dbReference type="PANTHER" id="PTHR43711">
    <property type="entry name" value="TWO-COMPONENT HISTIDINE KINASE"/>
    <property type="match status" value="1"/>
</dbReference>
<evidence type="ECO:0000256" key="3">
    <source>
        <dbReference type="ARBA" id="ARBA00022553"/>
    </source>
</evidence>
<keyword evidence="7" id="KW-0472">Membrane</keyword>
<dbReference type="CDD" id="cd00082">
    <property type="entry name" value="HisKA"/>
    <property type="match status" value="1"/>
</dbReference>
<dbReference type="InterPro" id="IPR036890">
    <property type="entry name" value="HATPase_C_sf"/>
</dbReference>
<evidence type="ECO:0000256" key="2">
    <source>
        <dbReference type="ARBA" id="ARBA00012438"/>
    </source>
</evidence>
<dbReference type="InterPro" id="IPR036097">
    <property type="entry name" value="HisK_dim/P_sf"/>
</dbReference>
<dbReference type="InterPro" id="IPR004358">
    <property type="entry name" value="Sig_transdc_His_kin-like_C"/>
</dbReference>
<dbReference type="SMART" id="SM00388">
    <property type="entry name" value="HisKA"/>
    <property type="match status" value="1"/>
</dbReference>
<dbReference type="Pfam" id="PF00512">
    <property type="entry name" value="HisKA"/>
    <property type="match status" value="1"/>
</dbReference>
<dbReference type="Gene3D" id="3.30.565.10">
    <property type="entry name" value="Histidine kinase-like ATPase, C-terminal domain"/>
    <property type="match status" value="1"/>
</dbReference>
<feature type="transmembrane region" description="Helical" evidence="7">
    <location>
        <begin position="49"/>
        <end position="66"/>
    </location>
</feature>
<keyword evidence="6" id="KW-0902">Two-component regulatory system</keyword>
<dbReference type="PROSITE" id="PS50109">
    <property type="entry name" value="HIS_KIN"/>
    <property type="match status" value="1"/>
</dbReference>
<dbReference type="Pfam" id="PF02518">
    <property type="entry name" value="HATPase_c"/>
    <property type="match status" value="1"/>
</dbReference>
<dbReference type="InterPro" id="IPR003661">
    <property type="entry name" value="HisK_dim/P_dom"/>
</dbReference>
<dbReference type="Proteomes" id="UP000479938">
    <property type="component" value="Unassembled WGS sequence"/>
</dbReference>
<dbReference type="SMART" id="SM00387">
    <property type="entry name" value="HATPase_c"/>
    <property type="match status" value="1"/>
</dbReference>